<reference evidence="1 2" key="1">
    <citation type="submission" date="2024-03" db="EMBL/GenBank/DDBJ databases">
        <title>Ignisphaera cupida sp. nov., a hyperthermophilic hydrolytic archaeon from a hot spring of Kamchatka, and proposal of Ignisphaeraceae fam. nov.</title>
        <authorList>
            <person name="Podosokorskaya O.A."/>
            <person name="Elcheninov A.G."/>
            <person name="Maltseva A.I."/>
            <person name="Zayulina K.S."/>
            <person name="Novikov A."/>
            <person name="Merkel A.Y."/>
        </authorList>
    </citation>
    <scope>NUCLEOTIDE SEQUENCE [LARGE SCALE GENOMIC DNA]</scope>
    <source>
        <strain evidence="1 2">38H-sp</strain>
    </source>
</reference>
<evidence type="ECO:0000313" key="2">
    <source>
        <dbReference type="Proteomes" id="UP001466331"/>
    </source>
</evidence>
<name>A0ABU9UBJ4_9SPIR</name>
<organism evidence="1 2">
    <name type="scientific">Rarispira pelagica</name>
    <dbReference type="NCBI Taxonomy" id="3141764"/>
    <lineage>
        <taxon>Bacteria</taxon>
        <taxon>Pseudomonadati</taxon>
        <taxon>Spirochaetota</taxon>
        <taxon>Spirochaetia</taxon>
        <taxon>Winmispirales</taxon>
        <taxon>Winmispiraceae</taxon>
        <taxon>Rarispira</taxon>
    </lineage>
</organism>
<comment type="caution">
    <text evidence="1">The sequence shown here is derived from an EMBL/GenBank/DDBJ whole genome shotgun (WGS) entry which is preliminary data.</text>
</comment>
<dbReference type="InterPro" id="IPR010438">
    <property type="entry name" value="Lambda_Bor"/>
</dbReference>
<proteinExistence type="predicted"/>
<evidence type="ECO:0000313" key="1">
    <source>
        <dbReference type="EMBL" id="MEM5948030.1"/>
    </source>
</evidence>
<dbReference type="EMBL" id="JBCHKQ010000002">
    <property type="protein sequence ID" value="MEM5948030.1"/>
    <property type="molecule type" value="Genomic_DNA"/>
</dbReference>
<dbReference type="Pfam" id="PF06291">
    <property type="entry name" value="Lambda_Bor"/>
    <property type="match status" value="1"/>
</dbReference>
<keyword evidence="2" id="KW-1185">Reference proteome</keyword>
<gene>
    <name evidence="1" type="ORF">WKV44_05700</name>
</gene>
<accession>A0ABU9UBJ4</accession>
<sequence>MGEFDITVKVNEFLGNSGGTNLLNLSADAMDTAIYDAIQREIQKYTGDAAVNVIIEYKAEFLDLLLNNFTFGIYAPATAHVTGTIVKYK</sequence>
<protein>
    <submittedName>
        <fullName evidence="1">Uncharacterized protein</fullName>
    </submittedName>
</protein>
<dbReference type="Proteomes" id="UP001466331">
    <property type="component" value="Unassembled WGS sequence"/>
</dbReference>
<dbReference type="RefSeq" id="WP_420069476.1">
    <property type="nucleotide sequence ID" value="NZ_JBCHKQ010000002.1"/>
</dbReference>